<dbReference type="PANTHER" id="PTHR43775:SF37">
    <property type="entry name" value="SI:DKEY-61P9.11"/>
    <property type="match status" value="1"/>
</dbReference>
<evidence type="ECO:0000256" key="2">
    <source>
        <dbReference type="ARBA" id="ARBA00022553"/>
    </source>
</evidence>
<dbReference type="GO" id="GO:0000287">
    <property type="term" value="F:magnesium ion binding"/>
    <property type="evidence" value="ECO:0007669"/>
    <property type="project" value="InterPro"/>
</dbReference>
<protein>
    <submittedName>
        <fullName evidence="5">Beta-ketoacyl synthase</fullName>
    </submittedName>
</protein>
<keyword evidence="2" id="KW-0597">Phosphoprotein</keyword>
<dbReference type="InterPro" id="IPR016036">
    <property type="entry name" value="Malonyl_transacylase_ACP-bd"/>
</dbReference>
<dbReference type="PROSITE" id="PS00606">
    <property type="entry name" value="KS3_1"/>
    <property type="match status" value="1"/>
</dbReference>
<dbReference type="CDD" id="cd00833">
    <property type="entry name" value="PKS"/>
    <property type="match status" value="1"/>
</dbReference>
<dbReference type="GO" id="GO:0004312">
    <property type="term" value="F:fatty acid synthase activity"/>
    <property type="evidence" value="ECO:0007669"/>
    <property type="project" value="TreeGrafter"/>
</dbReference>
<dbReference type="SUPFAM" id="SSF53901">
    <property type="entry name" value="Thiolase-like"/>
    <property type="match status" value="1"/>
</dbReference>
<dbReference type="InterPro" id="IPR020841">
    <property type="entry name" value="PKS_Beta-ketoAc_synthase_dom"/>
</dbReference>
<dbReference type="PANTHER" id="PTHR43775">
    <property type="entry name" value="FATTY ACID SYNTHASE"/>
    <property type="match status" value="1"/>
</dbReference>
<dbReference type="HOGENOM" id="CLU_000022_31_5_11"/>
<reference evidence="5 6" key="1">
    <citation type="journal article" date="2009" name="Stand. Genomic Sci.">
        <title>Complete genome sequence of Catenulispora acidiphila type strain (ID 139908).</title>
        <authorList>
            <person name="Copeland A."/>
            <person name="Lapidus A."/>
            <person name="Glavina Del Rio T."/>
            <person name="Nolan M."/>
            <person name="Lucas S."/>
            <person name="Chen F."/>
            <person name="Tice H."/>
            <person name="Cheng J.F."/>
            <person name="Bruce D."/>
            <person name="Goodwin L."/>
            <person name="Pitluck S."/>
            <person name="Mikhailova N."/>
            <person name="Pati A."/>
            <person name="Ivanova N."/>
            <person name="Mavromatis K."/>
            <person name="Chen A."/>
            <person name="Palaniappan K."/>
            <person name="Chain P."/>
            <person name="Land M."/>
            <person name="Hauser L."/>
            <person name="Chang Y.J."/>
            <person name="Jeffries C.D."/>
            <person name="Chertkov O."/>
            <person name="Brettin T."/>
            <person name="Detter J.C."/>
            <person name="Han C."/>
            <person name="Ali Z."/>
            <person name="Tindall B.J."/>
            <person name="Goker M."/>
            <person name="Bristow J."/>
            <person name="Eisen J.A."/>
            <person name="Markowitz V."/>
            <person name="Hugenholtz P."/>
            <person name="Kyrpides N.C."/>
            <person name="Klenk H.P."/>
        </authorList>
    </citation>
    <scope>NUCLEOTIDE SEQUENCE [LARGE SCALE GENOMIC DNA]</scope>
    <source>
        <strain evidence="6">DSM 44928 / JCM 14897 / NBRC 102108 / NRRL B-24433 / ID139908</strain>
    </source>
</reference>
<keyword evidence="1" id="KW-0596">Phosphopantetheine</keyword>
<dbReference type="InterPro" id="IPR037143">
    <property type="entry name" value="4-PPantetheinyl_Trfase_dom_sf"/>
</dbReference>
<dbReference type="Gene3D" id="3.40.47.10">
    <property type="match status" value="1"/>
</dbReference>
<dbReference type="InterPro" id="IPR014031">
    <property type="entry name" value="Ketoacyl_synth_C"/>
</dbReference>
<dbReference type="Proteomes" id="UP000000851">
    <property type="component" value="Chromosome"/>
</dbReference>
<dbReference type="eggNOG" id="COG3321">
    <property type="taxonomic scope" value="Bacteria"/>
</dbReference>
<dbReference type="Gene3D" id="3.10.129.110">
    <property type="entry name" value="Polyketide synthase dehydratase"/>
    <property type="match status" value="1"/>
</dbReference>
<accession>C7Q958</accession>
<keyword evidence="6" id="KW-1185">Reference proteome</keyword>
<dbReference type="InterPro" id="IPR042104">
    <property type="entry name" value="PKS_dehydratase_sf"/>
</dbReference>
<name>C7Q958_CATAD</name>
<dbReference type="SMART" id="SM00825">
    <property type="entry name" value="PKS_KS"/>
    <property type="match status" value="1"/>
</dbReference>
<organism evidence="5 6">
    <name type="scientific">Catenulispora acidiphila (strain DSM 44928 / JCM 14897 / NBRC 102108 / NRRL B-24433 / ID139908)</name>
    <dbReference type="NCBI Taxonomy" id="479433"/>
    <lineage>
        <taxon>Bacteria</taxon>
        <taxon>Bacillati</taxon>
        <taxon>Actinomycetota</taxon>
        <taxon>Actinomycetes</taxon>
        <taxon>Catenulisporales</taxon>
        <taxon>Catenulisporaceae</taxon>
        <taxon>Catenulispora</taxon>
    </lineage>
</organism>
<dbReference type="RefSeq" id="WP_012787671.1">
    <property type="nucleotide sequence ID" value="NC_013131.1"/>
</dbReference>
<proteinExistence type="predicted"/>
<dbReference type="eggNOG" id="COG2091">
    <property type="taxonomic scope" value="Bacteria"/>
</dbReference>
<evidence type="ECO:0000256" key="3">
    <source>
        <dbReference type="ARBA" id="ARBA00022679"/>
    </source>
</evidence>
<dbReference type="Pfam" id="PF02801">
    <property type="entry name" value="Ketoacyl-synt_C"/>
    <property type="match status" value="1"/>
</dbReference>
<dbReference type="InterPro" id="IPR014043">
    <property type="entry name" value="Acyl_transferase_dom"/>
</dbReference>
<dbReference type="InterPro" id="IPR016039">
    <property type="entry name" value="Thiolase-like"/>
</dbReference>
<dbReference type="PROSITE" id="PS52004">
    <property type="entry name" value="KS3_2"/>
    <property type="match status" value="1"/>
</dbReference>
<dbReference type="InterPro" id="IPR018201">
    <property type="entry name" value="Ketoacyl_synth_AS"/>
</dbReference>
<dbReference type="GO" id="GO:0006633">
    <property type="term" value="P:fatty acid biosynthetic process"/>
    <property type="evidence" value="ECO:0007669"/>
    <property type="project" value="InterPro"/>
</dbReference>
<dbReference type="InterPro" id="IPR001227">
    <property type="entry name" value="Ac_transferase_dom_sf"/>
</dbReference>
<dbReference type="InterPro" id="IPR014030">
    <property type="entry name" value="Ketoacyl_synth_N"/>
</dbReference>
<gene>
    <name evidence="5" type="ordered locus">Caci_3472</name>
</gene>
<dbReference type="SUPFAM" id="SSF55048">
    <property type="entry name" value="Probable ACP-binding domain of malonyl-CoA ACP transacylase"/>
    <property type="match status" value="1"/>
</dbReference>
<dbReference type="GO" id="GO:0008897">
    <property type="term" value="F:holo-[acyl-carrier-protein] synthase activity"/>
    <property type="evidence" value="ECO:0007669"/>
    <property type="project" value="InterPro"/>
</dbReference>
<evidence type="ECO:0000313" key="5">
    <source>
        <dbReference type="EMBL" id="ACU72378.1"/>
    </source>
</evidence>
<dbReference type="Gene3D" id="3.90.470.20">
    <property type="entry name" value="4'-phosphopantetheinyl transferase domain"/>
    <property type="match status" value="2"/>
</dbReference>
<dbReference type="Gene3D" id="3.40.366.10">
    <property type="entry name" value="Malonyl-Coenzyme A Acyl Carrier Protein, domain 2"/>
    <property type="match status" value="1"/>
</dbReference>
<keyword evidence="3" id="KW-0808">Transferase</keyword>
<dbReference type="GO" id="GO:0004315">
    <property type="term" value="F:3-oxoacyl-[acyl-carrier-protein] synthase activity"/>
    <property type="evidence" value="ECO:0007669"/>
    <property type="project" value="InterPro"/>
</dbReference>
<dbReference type="SUPFAM" id="SSF56214">
    <property type="entry name" value="4'-phosphopantetheinyl transferase"/>
    <property type="match status" value="2"/>
</dbReference>
<evidence type="ECO:0000259" key="4">
    <source>
        <dbReference type="PROSITE" id="PS52004"/>
    </source>
</evidence>
<feature type="domain" description="Ketosynthase family 3 (KS3)" evidence="4">
    <location>
        <begin position="13"/>
        <end position="477"/>
    </location>
</feature>
<dbReference type="STRING" id="479433.Caci_3472"/>
<dbReference type="KEGG" id="cai:Caci_3472"/>
<sequence>MVKADTAMESPETSAVAIVGMAVLLPGARDLDAYWRNLVAGTDCITDVPAHRWDPEFHDPAADPSRADRVYCRRGGFVDEFAEFDPLAFGIMPDSVSGAEPDQLIALRVAADAIADAGGRGRLPAGDRIGVILGRGGYLTPGLVRLDQRVRTANQLIRTLRELIPGLPEEKVAAVQEAFTDALGPNRPEAAIGLVPNLAASRIANRLDLRGPAYTVDAACASSLVAVDHAVAELVSGRCDTMLAGGVHHCHDVTFWSVFSQLGALSRTGRIRPFHRGADGILIGEGTGVVVLKRLADALTAGDRIYAVIRGTGVASDGRTASLLNPEPAGQTRAVRSAWVAAGLDPLAADAIGLLEAHGTATPTGDRAELSTLAEVFGPPRTDEAAGRPPALGSVKSMIGHTMPAAGIASLVKAALAVHHGVLPPTLHCEDPHPDMKGTRFRTLAEAEDWPETGTPRRAGVNAFGFGGINAHVVVEQAPRGRRRRAGGVGAVAGVAAEREIRLAADDLDSLAEMVDGVESGADPGSFAQRGEGACRIAMIDPTPRTFKLARRVIGNGKPWRGRGDLWFSARPLLAERGAEQIGFVFPGLELDFAPRVDDIAELLGASGLYKQSSDSVGSHGLGVFEVGRLLERALTEMGIRPAAVAGHSVGEWTAMVSGGMLAGSAVDDFVTGFDPDSVRVPGLVFGAVGASAERAAALLPRYPGIELSHDNGPNQCVVCGPEGAMDELLRELRRRNVLCQVLPFRSGFHTPMLEPYLGPIVEAFERFELRAPRVPVWSATLAAPFPREAEEVRRVFVRHLVETVRFRQTIEAMYDAGIRAFVQVGTGALATVIGDVLGERDHLTIAANAPQREGLAQLRRVAAAFWAEGFATSEAFFGGRGAKAAVERRSGLVRLDLGGALVGLRDSAAAAALAPLTSVSELTELDELAARHPVAAEVALLLRETAASTGAVLAARRLPGRLSPPPREERITLAVGTETMPYLLDHCFFPQQEGWPDVTDRFPVVPATTVIQHMMDAAGGLAVAVRDARFDQWTAAAPATEVEIVVRREGGEGGEAKVEFGPYARATIETGSAFSPPPAVWAIDVAGERPPSIAARALYDDRWMFHGPLFQGVRELTAVGDQHVRGVIAALETPGAILDNVGQLLGYWVMDTLPERSVVFPMGMKRIAFYGPTPRGSVGCHVRIRSVEDTVVVADAQLVSNGRVWVEISGWTDRRFGSHPETRAVEHDPGGALLARRQAGGWFAVFDRWTDPASRQLRMRSYLGAAERDAFEARPPRGRRQWLLGRIAAKDATRQAMWDEGGVREVFPAQIAVGNDDAGRPFVEGRHGTALPSLAVSIAHTGDVGVAIVRSAVGDHPLIGIDVEQIAARDQSTLDFALSEDELALLHRLAASGGEDVWFTRFWTAKEAVAKAMGTGLAGNPRSFAVVRAGMRDAVVDVNGHRIRVRFELLENPEDLPARQYVVAWTEGPDADDYEEADT</sequence>
<dbReference type="SUPFAM" id="SSF52151">
    <property type="entry name" value="FabD/lysophospholipase-like"/>
    <property type="match status" value="1"/>
</dbReference>
<dbReference type="Pfam" id="PF00109">
    <property type="entry name" value="ketoacyl-synt"/>
    <property type="match status" value="1"/>
</dbReference>
<evidence type="ECO:0000256" key="1">
    <source>
        <dbReference type="ARBA" id="ARBA00022450"/>
    </source>
</evidence>
<dbReference type="InterPro" id="IPR008278">
    <property type="entry name" value="4-PPantetheinyl_Trfase_dom"/>
</dbReference>
<dbReference type="Pfam" id="PF00698">
    <property type="entry name" value="Acyl_transf_1"/>
    <property type="match status" value="1"/>
</dbReference>
<dbReference type="InterPro" id="IPR016035">
    <property type="entry name" value="Acyl_Trfase/lysoPLipase"/>
</dbReference>
<dbReference type="SMART" id="SM00827">
    <property type="entry name" value="PKS_AT"/>
    <property type="match status" value="1"/>
</dbReference>
<dbReference type="InterPro" id="IPR050091">
    <property type="entry name" value="PKS_NRPS_Biosynth_Enz"/>
</dbReference>
<dbReference type="Pfam" id="PF01648">
    <property type="entry name" value="ACPS"/>
    <property type="match status" value="1"/>
</dbReference>
<dbReference type="EMBL" id="CP001700">
    <property type="protein sequence ID" value="ACU72378.1"/>
    <property type="molecule type" value="Genomic_DNA"/>
</dbReference>
<dbReference type="InParanoid" id="C7Q958"/>
<evidence type="ECO:0000313" key="6">
    <source>
        <dbReference type="Proteomes" id="UP000000851"/>
    </source>
</evidence>